<name>A0A9P7UJT9_9AGAR</name>
<evidence type="ECO:0000313" key="3">
    <source>
        <dbReference type="Proteomes" id="UP001049176"/>
    </source>
</evidence>
<feature type="compositionally biased region" description="Polar residues" evidence="1">
    <location>
        <begin position="148"/>
        <end position="180"/>
    </location>
</feature>
<sequence>MTRGAELKRLAGEYETSRVDENKLEERPTTSESKLIAKPRKSLSAPGTSPKRKTAQSSREEVAASGSRRKASESQTRTASRRGPVFSQTPQKPVENRARTSKRKHGQPSATDSGEDIQQADEEDEKQPAKRTRQAATIPSSRNRRSQVEPSTHNTRSKASLTNESITPIPHTTRTSPVKTRSTRRGGETLASVSSPSRATRSHGAGAGDVSMDVDEPTSTPRTLRSHVAIPPPVRVTRAREARRRTLGAELDSHGVNDADVPVPVPDKEEEAGAKRGEEEEEDLRTSRKTKKGKLRVSSTPEPEHIGNSLDLENWDFDASALETADDDWQTFYRDAVDTSNSLDGLFSFPTNKGEQFQPRACFKDLYKQVWKQSMEEGKHVIITGQPGIGKTVSLWYLMRAALRHTQTQPIVYVAGELTHIFFNNKVYTANTTMDLPKFPYPKQSDTHVRLLVFLDFEASQALPVYLYKEHRILIQACSLSLIRKCPTWIKQVNYKIVRITLPRWTRKELIDNFRTANIRNDEFLKSIKDGIDVQCKDYTGVQFATYSLNQQIRKALSESLFDKNYPGVWEAVQKHPSCPLEQMDDECIVSVLIDDAIYHVGLAPQDVYAFVVERSDTAIKAALRECNLEHMASGLVYLPLSLDENSQQLLAIHNGDDEVHDKVKVRPKTWYGAFKSNHIAQLVKERYGAQIDLNFSVTH</sequence>
<gene>
    <name evidence="2" type="ORF">E1B28_003410</name>
</gene>
<dbReference type="KEGG" id="more:E1B28_003410"/>
<feature type="compositionally biased region" description="Basic and acidic residues" evidence="1">
    <location>
        <begin position="1"/>
        <end position="29"/>
    </location>
</feature>
<evidence type="ECO:0000256" key="1">
    <source>
        <dbReference type="SAM" id="MobiDB-lite"/>
    </source>
</evidence>
<organism evidence="2 3">
    <name type="scientific">Marasmius oreades</name>
    <name type="common">fairy-ring Marasmius</name>
    <dbReference type="NCBI Taxonomy" id="181124"/>
    <lineage>
        <taxon>Eukaryota</taxon>
        <taxon>Fungi</taxon>
        <taxon>Dikarya</taxon>
        <taxon>Basidiomycota</taxon>
        <taxon>Agaricomycotina</taxon>
        <taxon>Agaricomycetes</taxon>
        <taxon>Agaricomycetidae</taxon>
        <taxon>Agaricales</taxon>
        <taxon>Marasmiineae</taxon>
        <taxon>Marasmiaceae</taxon>
        <taxon>Marasmius</taxon>
    </lineage>
</organism>
<dbReference type="OrthoDB" id="2340858at2759"/>
<feature type="region of interest" description="Disordered" evidence="1">
    <location>
        <begin position="1"/>
        <end position="310"/>
    </location>
</feature>
<dbReference type="AlphaFoldDB" id="A0A9P7UJT9"/>
<evidence type="ECO:0000313" key="2">
    <source>
        <dbReference type="EMBL" id="KAG7085877.1"/>
    </source>
</evidence>
<dbReference type="GeneID" id="66072486"/>
<accession>A0A9P7UJT9</accession>
<dbReference type="EMBL" id="CM032191">
    <property type="protein sequence ID" value="KAG7085877.1"/>
    <property type="molecule type" value="Genomic_DNA"/>
</dbReference>
<keyword evidence="3" id="KW-1185">Reference proteome</keyword>
<dbReference type="RefSeq" id="XP_043002348.1">
    <property type="nucleotide sequence ID" value="XM_043160392.1"/>
</dbReference>
<protein>
    <submittedName>
        <fullName evidence="2">Uncharacterized protein</fullName>
    </submittedName>
</protein>
<dbReference type="Proteomes" id="UP001049176">
    <property type="component" value="Chromosome 11"/>
</dbReference>
<proteinExistence type="predicted"/>
<feature type="compositionally biased region" description="Acidic residues" evidence="1">
    <location>
        <begin position="113"/>
        <end position="125"/>
    </location>
</feature>
<reference evidence="2" key="1">
    <citation type="journal article" date="2021" name="Genome Biol. Evol.">
        <title>The assembled and annotated genome of the fairy-ring fungus Marasmius oreades.</title>
        <authorList>
            <person name="Hiltunen M."/>
            <person name="Ament-Velasquez S.L."/>
            <person name="Johannesson H."/>
        </authorList>
    </citation>
    <scope>NUCLEOTIDE SEQUENCE</scope>
    <source>
        <strain evidence="2">03SP1</strain>
    </source>
</reference>
<comment type="caution">
    <text evidence="2">The sequence shown here is derived from an EMBL/GenBank/DDBJ whole genome shotgun (WGS) entry which is preliminary data.</text>
</comment>